<dbReference type="AlphaFoldDB" id="A0A8J6THD9"/>
<dbReference type="Pfam" id="PF13458">
    <property type="entry name" value="Peripla_BP_6"/>
    <property type="match status" value="1"/>
</dbReference>
<proteinExistence type="inferred from homology"/>
<dbReference type="PANTHER" id="PTHR30483:SF37">
    <property type="entry name" value="ABC TRANSPORTER SUBSTRATE-BINDING PROTEIN"/>
    <property type="match status" value="1"/>
</dbReference>
<dbReference type="EMBL" id="JACNJH010000146">
    <property type="protein sequence ID" value="MBC8361730.1"/>
    <property type="molecule type" value="Genomic_DNA"/>
</dbReference>
<dbReference type="InterPro" id="IPR028081">
    <property type="entry name" value="Leu-bd"/>
</dbReference>
<gene>
    <name evidence="4" type="ORF">H8E23_10050</name>
</gene>
<dbReference type="PANTHER" id="PTHR30483">
    <property type="entry name" value="LEUCINE-SPECIFIC-BINDING PROTEIN"/>
    <property type="match status" value="1"/>
</dbReference>
<dbReference type="InterPro" id="IPR028082">
    <property type="entry name" value="Peripla_BP_I"/>
</dbReference>
<evidence type="ECO:0000256" key="2">
    <source>
        <dbReference type="ARBA" id="ARBA00022729"/>
    </source>
</evidence>
<evidence type="ECO:0000259" key="3">
    <source>
        <dbReference type="Pfam" id="PF13458"/>
    </source>
</evidence>
<dbReference type="InterPro" id="IPR051010">
    <property type="entry name" value="BCAA_transport"/>
</dbReference>
<keyword evidence="2" id="KW-0732">Signal</keyword>
<reference evidence="4 5" key="1">
    <citation type="submission" date="2020-08" db="EMBL/GenBank/DDBJ databases">
        <title>Bridging the membrane lipid divide: bacteria of the FCB group superphylum have the potential to synthesize archaeal ether lipids.</title>
        <authorList>
            <person name="Villanueva L."/>
            <person name="Von Meijenfeldt F.A.B."/>
            <person name="Westbye A.B."/>
            <person name="Yadav S."/>
            <person name="Hopmans E.C."/>
            <person name="Dutilh B.E."/>
            <person name="Sinninghe Damste J.S."/>
        </authorList>
    </citation>
    <scope>NUCLEOTIDE SEQUENCE [LARGE SCALE GENOMIC DNA]</scope>
    <source>
        <strain evidence="4">NIOZ-UU30</strain>
    </source>
</reference>
<feature type="domain" description="Leucine-binding protein" evidence="3">
    <location>
        <begin position="10"/>
        <end position="172"/>
    </location>
</feature>
<evidence type="ECO:0000313" key="5">
    <source>
        <dbReference type="Proteomes" id="UP000603434"/>
    </source>
</evidence>
<dbReference type="Gene3D" id="3.40.50.2300">
    <property type="match status" value="2"/>
</dbReference>
<comment type="caution">
    <text evidence="4">The sequence shown here is derived from an EMBL/GenBank/DDBJ whole genome shotgun (WGS) entry which is preliminary data.</text>
</comment>
<evidence type="ECO:0000313" key="4">
    <source>
        <dbReference type="EMBL" id="MBC8361730.1"/>
    </source>
</evidence>
<dbReference type="SUPFAM" id="SSF53822">
    <property type="entry name" value="Periplasmic binding protein-like I"/>
    <property type="match status" value="1"/>
</dbReference>
<sequence>MKFETLSLVLPADTHDFTAAIVKIKAASPDIVFVSANVPFSIAFMRQARELDLSPKEFQVIHHGGVFKKGLGAGAEGVIGQSYWAPGMEYGNPVLFQEVMQRSGINLEDFPWAPAYMVAFEVAVQAIERAGSLDKEKLMAALRNLKVMTIGGVVSFAENGVGTINTYPSQIIDGKYHIIWPPEVATARHKY</sequence>
<evidence type="ECO:0000256" key="1">
    <source>
        <dbReference type="ARBA" id="ARBA00010062"/>
    </source>
</evidence>
<comment type="similarity">
    <text evidence="1">Belongs to the leucine-binding protein family.</text>
</comment>
<organism evidence="4 5">
    <name type="scientific">Candidatus Desulfatibia profunda</name>
    <dbReference type="NCBI Taxonomy" id="2841695"/>
    <lineage>
        <taxon>Bacteria</taxon>
        <taxon>Pseudomonadati</taxon>
        <taxon>Thermodesulfobacteriota</taxon>
        <taxon>Desulfobacteria</taxon>
        <taxon>Desulfobacterales</taxon>
        <taxon>Desulfobacterales incertae sedis</taxon>
        <taxon>Candidatus Desulfatibia</taxon>
    </lineage>
</organism>
<dbReference type="Proteomes" id="UP000603434">
    <property type="component" value="Unassembled WGS sequence"/>
</dbReference>
<name>A0A8J6THD9_9BACT</name>
<protein>
    <submittedName>
        <fullName evidence="4">ABC transporter substrate-binding protein</fullName>
    </submittedName>
</protein>
<accession>A0A8J6THD9</accession>